<evidence type="ECO:0000313" key="3">
    <source>
        <dbReference type="Proteomes" id="UP001168821"/>
    </source>
</evidence>
<accession>A0AA38HQD0</accession>
<evidence type="ECO:0000256" key="1">
    <source>
        <dbReference type="SAM" id="MobiDB-lite"/>
    </source>
</evidence>
<name>A0AA38HQD0_9CUCU</name>
<sequence length="414" mass="45484">MSVSTRSKSRRRTVTIRATSPQRAPPATEDQADANTQRTGESNSVCSASASSACSSPSGRASPASTAITNNTMHSKSSTASSSASAQTVKLRFHLKNIPEKVAQQKTFYNLLVTHLNVRGIHNLIINPNKTGLLVLTQIPPSDLLHKLKTATGSNIELIALNSPKMPRPPSEKKPAVFSVVIKSVDLGTNEQDIRAELDRRNLPFNLIWRIKSKKTNQFTSLIRVTSSDTTTIDSLLNQGITLFGRHHQCERSHPPTPIPVQCSRCFQRGHDNTNCPNRLICPTCPNNHPPGKCPTTDPKCPFCKGNHPAWSLKCPNYKEFAVTDETPIMPLHIIDPPELFADPVESPDTVAPPDPSIIHPKQLVAYLTVVLMDLFPLQRPQIQGVIEKTSASFLNLRTNINPSGNRLHFTFDG</sequence>
<dbReference type="EMBL" id="JALNTZ010000009">
    <property type="protein sequence ID" value="KAJ3641965.1"/>
    <property type="molecule type" value="Genomic_DNA"/>
</dbReference>
<dbReference type="AlphaFoldDB" id="A0AA38HQD0"/>
<evidence type="ECO:0008006" key="4">
    <source>
        <dbReference type="Google" id="ProtNLM"/>
    </source>
</evidence>
<feature type="compositionally biased region" description="Low complexity" evidence="1">
    <location>
        <begin position="75"/>
        <end position="84"/>
    </location>
</feature>
<reference evidence="2" key="1">
    <citation type="journal article" date="2023" name="G3 (Bethesda)">
        <title>Whole genome assemblies of Zophobas morio and Tenebrio molitor.</title>
        <authorList>
            <person name="Kaur S."/>
            <person name="Stinson S.A."/>
            <person name="diCenzo G.C."/>
        </authorList>
    </citation>
    <scope>NUCLEOTIDE SEQUENCE</scope>
    <source>
        <strain evidence="2">QUZm001</strain>
    </source>
</reference>
<protein>
    <recommendedName>
        <fullName evidence="4">Gag-like protein</fullName>
    </recommendedName>
</protein>
<proteinExistence type="predicted"/>
<comment type="caution">
    <text evidence="2">The sequence shown here is derived from an EMBL/GenBank/DDBJ whole genome shotgun (WGS) entry which is preliminary data.</text>
</comment>
<organism evidence="2 3">
    <name type="scientific">Zophobas morio</name>
    <dbReference type="NCBI Taxonomy" id="2755281"/>
    <lineage>
        <taxon>Eukaryota</taxon>
        <taxon>Metazoa</taxon>
        <taxon>Ecdysozoa</taxon>
        <taxon>Arthropoda</taxon>
        <taxon>Hexapoda</taxon>
        <taxon>Insecta</taxon>
        <taxon>Pterygota</taxon>
        <taxon>Neoptera</taxon>
        <taxon>Endopterygota</taxon>
        <taxon>Coleoptera</taxon>
        <taxon>Polyphaga</taxon>
        <taxon>Cucujiformia</taxon>
        <taxon>Tenebrionidae</taxon>
        <taxon>Zophobas</taxon>
    </lineage>
</organism>
<gene>
    <name evidence="2" type="ORF">Zmor_028433</name>
</gene>
<evidence type="ECO:0000313" key="2">
    <source>
        <dbReference type="EMBL" id="KAJ3641965.1"/>
    </source>
</evidence>
<feature type="compositionally biased region" description="Low complexity" evidence="1">
    <location>
        <begin position="42"/>
        <end position="67"/>
    </location>
</feature>
<feature type="region of interest" description="Disordered" evidence="1">
    <location>
        <begin position="1"/>
        <end position="84"/>
    </location>
</feature>
<dbReference type="Proteomes" id="UP001168821">
    <property type="component" value="Unassembled WGS sequence"/>
</dbReference>
<keyword evidence="3" id="KW-1185">Reference proteome</keyword>